<feature type="region of interest" description="Disordered" evidence="1">
    <location>
        <begin position="1"/>
        <end position="32"/>
    </location>
</feature>
<dbReference type="Proteomes" id="UP001549921">
    <property type="component" value="Unassembled WGS sequence"/>
</dbReference>
<sequence>MIEYPKTKKTSTEDSFTASEKSSITHSSDANSTYSTSAFESNVSSTLTVNTLSMISTPWSTESWNMGTLDEFDSKDAISSSIFSFSDETISISNTTLLPRSSTTCGPVTPPFPSSRTTVTVLNVNSVNTISNSVKPMTRQSSKVQSETFSSWTVETFTSPGWVTELNSKVIKVKYPWSPNSVMSGTDIYPSSLDTLTSRKESRVTLATTATFGSRKGEQGHITPMNYIGRSNRPGGDQIMKWAQVKRIPSITAAM</sequence>
<proteinExistence type="predicted"/>
<organism evidence="2 3">
    <name type="scientific">Loxostege sticticalis</name>
    <name type="common">Beet webworm moth</name>
    <dbReference type="NCBI Taxonomy" id="481309"/>
    <lineage>
        <taxon>Eukaryota</taxon>
        <taxon>Metazoa</taxon>
        <taxon>Ecdysozoa</taxon>
        <taxon>Arthropoda</taxon>
        <taxon>Hexapoda</taxon>
        <taxon>Insecta</taxon>
        <taxon>Pterygota</taxon>
        <taxon>Neoptera</taxon>
        <taxon>Endopterygota</taxon>
        <taxon>Lepidoptera</taxon>
        <taxon>Glossata</taxon>
        <taxon>Ditrysia</taxon>
        <taxon>Pyraloidea</taxon>
        <taxon>Crambidae</taxon>
        <taxon>Pyraustinae</taxon>
        <taxon>Loxostege</taxon>
    </lineage>
</organism>
<protein>
    <submittedName>
        <fullName evidence="2">Uncharacterized protein</fullName>
    </submittedName>
</protein>
<feature type="compositionally biased region" description="Polar residues" evidence="1">
    <location>
        <begin position="13"/>
        <end position="32"/>
    </location>
</feature>
<dbReference type="AlphaFoldDB" id="A0ABD0SJZ5"/>
<comment type="caution">
    <text evidence="2">The sequence shown here is derived from an EMBL/GenBank/DDBJ whole genome shotgun (WGS) entry which is preliminary data.</text>
</comment>
<reference evidence="2 3" key="1">
    <citation type="submission" date="2024-06" db="EMBL/GenBank/DDBJ databases">
        <title>A chromosome-level genome assembly of beet webworm, Loxostege sticticalis.</title>
        <authorList>
            <person name="Zhang Y."/>
        </authorList>
    </citation>
    <scope>NUCLEOTIDE SEQUENCE [LARGE SCALE GENOMIC DNA]</scope>
    <source>
        <strain evidence="2">AQ028</strain>
        <tissue evidence="2">Male pupae</tissue>
    </source>
</reference>
<dbReference type="EMBL" id="JBEDNZ010000020">
    <property type="protein sequence ID" value="KAL0819383.1"/>
    <property type="molecule type" value="Genomic_DNA"/>
</dbReference>
<name>A0ABD0SJZ5_LOXSC</name>
<evidence type="ECO:0000256" key="1">
    <source>
        <dbReference type="SAM" id="MobiDB-lite"/>
    </source>
</evidence>
<accession>A0ABD0SJZ5</accession>
<evidence type="ECO:0000313" key="2">
    <source>
        <dbReference type="EMBL" id="KAL0819383.1"/>
    </source>
</evidence>
<gene>
    <name evidence="2" type="ORF">ABMA28_007499</name>
</gene>
<evidence type="ECO:0000313" key="3">
    <source>
        <dbReference type="Proteomes" id="UP001549921"/>
    </source>
</evidence>